<reference evidence="1" key="1">
    <citation type="submission" date="2016-01" db="EMBL/GenBank/DDBJ databases">
        <authorList>
            <person name="Mcilroy J.S."/>
            <person name="Karst M S."/>
            <person name="Albertsen M."/>
        </authorList>
    </citation>
    <scope>NUCLEOTIDE SEQUENCE</scope>
    <source>
        <strain evidence="1">Cfx-K</strain>
    </source>
</reference>
<name>A0A170PJJ6_9CHLR</name>
<organism evidence="1 2">
    <name type="scientific">Candidatus Promineifilum breve</name>
    <dbReference type="NCBI Taxonomy" id="1806508"/>
    <lineage>
        <taxon>Bacteria</taxon>
        <taxon>Bacillati</taxon>
        <taxon>Chloroflexota</taxon>
        <taxon>Ardenticatenia</taxon>
        <taxon>Candidatus Promineifilales</taxon>
        <taxon>Candidatus Promineifilaceae</taxon>
        <taxon>Candidatus Promineifilum</taxon>
    </lineage>
</organism>
<gene>
    <name evidence="1" type="ORF">CFX0092_B0123</name>
</gene>
<sequence>MLQNKKLNTDGTRIKRILRIESSLSDLSVRTAFCWDKELNTDGTRIKRILRIESSLSV</sequence>
<dbReference type="KEGG" id="pbf:CFX0092_B0123"/>
<dbReference type="Proteomes" id="UP000215027">
    <property type="component" value="Chromosome II"/>
</dbReference>
<protein>
    <submittedName>
        <fullName evidence="1">Uncharacterized protein</fullName>
    </submittedName>
</protein>
<dbReference type="AlphaFoldDB" id="A0A170PJJ6"/>
<proteinExistence type="predicted"/>
<dbReference type="EMBL" id="LN890656">
    <property type="protein sequence ID" value="CUS05657.1"/>
    <property type="molecule type" value="Genomic_DNA"/>
</dbReference>
<keyword evidence="2" id="KW-1185">Reference proteome</keyword>
<evidence type="ECO:0000313" key="1">
    <source>
        <dbReference type="EMBL" id="CUS05657.1"/>
    </source>
</evidence>
<evidence type="ECO:0000313" key="2">
    <source>
        <dbReference type="Proteomes" id="UP000215027"/>
    </source>
</evidence>
<accession>A0A170PJJ6</accession>